<organism evidence="4 5">
    <name type="scientific">Candidatus Methylobacter titanis</name>
    <dbReference type="NCBI Taxonomy" id="3053457"/>
    <lineage>
        <taxon>Bacteria</taxon>
        <taxon>Pseudomonadati</taxon>
        <taxon>Pseudomonadota</taxon>
        <taxon>Gammaproteobacteria</taxon>
        <taxon>Methylococcales</taxon>
        <taxon>Methylococcaceae</taxon>
        <taxon>Methylobacter</taxon>
    </lineage>
</organism>
<dbReference type="InterPro" id="IPR058633">
    <property type="entry name" value="EmrA/FarA_HH"/>
</dbReference>
<dbReference type="GO" id="GO:0030313">
    <property type="term" value="C:cell envelope"/>
    <property type="evidence" value="ECO:0007669"/>
    <property type="project" value="UniProtKB-SubCell"/>
</dbReference>
<keyword evidence="5" id="KW-1185">Reference proteome</keyword>
<comment type="caution">
    <text evidence="4">The sequence shown here is derived from an EMBL/GenBank/DDBJ whole genome shotgun (WGS) entry which is preliminary data.</text>
</comment>
<dbReference type="InterPro" id="IPR050739">
    <property type="entry name" value="MFP"/>
</dbReference>
<protein>
    <submittedName>
        <fullName evidence="4">Efflux RND transporter periplasmic adaptor subunit</fullName>
    </submittedName>
</protein>
<comment type="subcellular location">
    <subcellularLocation>
        <location evidence="1">Cell envelope</location>
    </subcellularLocation>
</comment>
<name>A0AA43TR43_9GAMM</name>
<sequence length="385" mass="42972">MQNNIRPKEIIHQRNRRLKGVTLFIVLVCLGYFGYWWTLNRGWVSTDDAFVMGHLITLNAQTEGTVVEILTENTRHVQKGDVLIKLDGTHAEIALQQAEAELGETVRNIVSLAAKIDTLKQHIIAKEASLNQVRHDLSRFKKASHDGAVSDQQVQNTQDRIRELEAVIGETQAEKTGVEVQIRGTAIDDHPAIEKAKSRIRTAFLNYQRRNIIAPISGYVAKRNVQIGDNVKVSKPLLVIVPLDDLWIDANFLETQMAGIRPGQSADIRVHAYGDELIYHGNVQGITPGTGSAFALLPTDNATGNFIHIAERVQVRIGLDPKELRDNPLQPGLSTFTRINISEQGQSLLSSLVHADGDAYRTQIYDHELDGVEQRIQQIITSNKR</sequence>
<proteinExistence type="predicted"/>
<evidence type="ECO:0000256" key="2">
    <source>
        <dbReference type="SAM" id="Phobius"/>
    </source>
</evidence>
<dbReference type="PANTHER" id="PTHR30386:SF19">
    <property type="entry name" value="MULTIDRUG EXPORT PROTEIN EMRA-RELATED"/>
    <property type="match status" value="1"/>
</dbReference>
<dbReference type="EMBL" id="JAQSDF010000105">
    <property type="protein sequence ID" value="MDI1232555.1"/>
    <property type="molecule type" value="Genomic_DNA"/>
</dbReference>
<feature type="domain" description="Multidrug export protein EmrA/FarA alpha-helical hairpin" evidence="3">
    <location>
        <begin position="89"/>
        <end position="209"/>
    </location>
</feature>
<dbReference type="GO" id="GO:0055085">
    <property type="term" value="P:transmembrane transport"/>
    <property type="evidence" value="ECO:0007669"/>
    <property type="project" value="InterPro"/>
</dbReference>
<feature type="transmembrane region" description="Helical" evidence="2">
    <location>
        <begin position="21"/>
        <end position="39"/>
    </location>
</feature>
<dbReference type="Gene3D" id="2.40.30.170">
    <property type="match status" value="1"/>
</dbReference>
<accession>A0AA43TR43</accession>
<evidence type="ECO:0000313" key="5">
    <source>
        <dbReference type="Proteomes" id="UP001160519"/>
    </source>
</evidence>
<dbReference type="Proteomes" id="UP001160519">
    <property type="component" value="Unassembled WGS sequence"/>
</dbReference>
<evidence type="ECO:0000256" key="1">
    <source>
        <dbReference type="ARBA" id="ARBA00004196"/>
    </source>
</evidence>
<keyword evidence="2" id="KW-0472">Membrane</keyword>
<dbReference type="Pfam" id="PF25885">
    <property type="entry name" value="HH_EMRA"/>
    <property type="match status" value="1"/>
</dbReference>
<keyword evidence="2" id="KW-1133">Transmembrane helix</keyword>
<keyword evidence="2" id="KW-0812">Transmembrane</keyword>
<dbReference type="SUPFAM" id="SSF111369">
    <property type="entry name" value="HlyD-like secretion proteins"/>
    <property type="match status" value="1"/>
</dbReference>
<evidence type="ECO:0000313" key="4">
    <source>
        <dbReference type="EMBL" id="MDI1232555.1"/>
    </source>
</evidence>
<dbReference type="AlphaFoldDB" id="A0AA43TR43"/>
<dbReference type="PANTHER" id="PTHR30386">
    <property type="entry name" value="MEMBRANE FUSION SUBUNIT OF EMRAB-TOLC MULTIDRUG EFFLUX PUMP"/>
    <property type="match status" value="1"/>
</dbReference>
<gene>
    <name evidence="4" type="ORF">PSU93_15590</name>
</gene>
<dbReference type="Gene3D" id="2.40.50.100">
    <property type="match status" value="1"/>
</dbReference>
<reference evidence="4" key="1">
    <citation type="submission" date="2023-01" db="EMBL/GenBank/DDBJ databases">
        <title>Biogeochemical cycle of methane in antarctic sediments.</title>
        <authorList>
            <person name="Roldan D.M."/>
            <person name="Menes R.J."/>
        </authorList>
    </citation>
    <scope>NUCLEOTIDE SEQUENCE [LARGE SCALE GENOMIC DNA]</scope>
    <source>
        <strain evidence="4">K-2018 MAG008</strain>
    </source>
</reference>
<evidence type="ECO:0000259" key="3">
    <source>
        <dbReference type="Pfam" id="PF25885"/>
    </source>
</evidence>